<feature type="transmembrane region" description="Helical" evidence="6">
    <location>
        <begin position="214"/>
        <end position="234"/>
    </location>
</feature>
<evidence type="ECO:0000313" key="8">
    <source>
        <dbReference type="Proteomes" id="UP000183653"/>
    </source>
</evidence>
<dbReference type="Proteomes" id="UP000183653">
    <property type="component" value="Chromosome I"/>
</dbReference>
<dbReference type="AlphaFoldDB" id="A0A1H2GM51"/>
<dbReference type="GO" id="GO:0005886">
    <property type="term" value="C:plasma membrane"/>
    <property type="evidence" value="ECO:0007669"/>
    <property type="project" value="UniProtKB-SubCell"/>
</dbReference>
<organism evidence="7 8">
    <name type="scientific">Pseudomonas orientalis</name>
    <dbReference type="NCBI Taxonomy" id="76758"/>
    <lineage>
        <taxon>Bacteria</taxon>
        <taxon>Pseudomonadati</taxon>
        <taxon>Pseudomonadota</taxon>
        <taxon>Gammaproteobacteria</taxon>
        <taxon>Pseudomonadales</taxon>
        <taxon>Pseudomonadaceae</taxon>
        <taxon>Pseudomonas</taxon>
    </lineage>
</organism>
<accession>A0A1H2GM51</accession>
<keyword evidence="3 6" id="KW-0812">Transmembrane</keyword>
<evidence type="ECO:0000256" key="5">
    <source>
        <dbReference type="ARBA" id="ARBA00023136"/>
    </source>
</evidence>
<evidence type="ECO:0000256" key="1">
    <source>
        <dbReference type="ARBA" id="ARBA00004370"/>
    </source>
</evidence>
<gene>
    <name evidence="7" type="ORF">SAMN04490197_3822</name>
</gene>
<keyword evidence="4 6" id="KW-1133">Transmembrane helix</keyword>
<dbReference type="Pfam" id="PF02104">
    <property type="entry name" value="SURF1"/>
    <property type="match status" value="1"/>
</dbReference>
<evidence type="ECO:0000313" key="7">
    <source>
        <dbReference type="EMBL" id="SDU20736.1"/>
    </source>
</evidence>
<comment type="subcellular location">
    <subcellularLocation>
        <location evidence="6">Cell membrane</location>
        <topology evidence="6">Multi-pass membrane protein</topology>
    </subcellularLocation>
    <subcellularLocation>
        <location evidence="1">Membrane</location>
    </subcellularLocation>
</comment>
<evidence type="ECO:0000256" key="6">
    <source>
        <dbReference type="RuleBase" id="RU363076"/>
    </source>
</evidence>
<dbReference type="RefSeq" id="WP_057725705.1">
    <property type="nucleotide sequence ID" value="NZ_JYLM01000012.1"/>
</dbReference>
<dbReference type="InterPro" id="IPR002994">
    <property type="entry name" value="Surf1/Shy1"/>
</dbReference>
<keyword evidence="6" id="KW-1003">Cell membrane</keyword>
<evidence type="ECO:0000256" key="3">
    <source>
        <dbReference type="ARBA" id="ARBA00022692"/>
    </source>
</evidence>
<dbReference type="PROSITE" id="PS50895">
    <property type="entry name" value="SURF1"/>
    <property type="match status" value="1"/>
</dbReference>
<keyword evidence="5 6" id="KW-0472">Membrane</keyword>
<dbReference type="OrthoDB" id="9789940at2"/>
<dbReference type="EMBL" id="LT629782">
    <property type="protein sequence ID" value="SDU20736.1"/>
    <property type="molecule type" value="Genomic_DNA"/>
</dbReference>
<reference evidence="7 8" key="1">
    <citation type="submission" date="2016-10" db="EMBL/GenBank/DDBJ databases">
        <authorList>
            <person name="Varghese N."/>
            <person name="Submissions S."/>
        </authorList>
    </citation>
    <scope>NUCLEOTIDE SEQUENCE [LARGE SCALE GENOMIC DNA]</scope>
    <source>
        <strain evidence="7 8">BS2775</strain>
    </source>
</reference>
<dbReference type="CDD" id="cd06662">
    <property type="entry name" value="SURF1"/>
    <property type="match status" value="1"/>
</dbReference>
<dbReference type="InterPro" id="IPR045214">
    <property type="entry name" value="Surf1/Surf4"/>
</dbReference>
<name>A0A1H2GM51_9PSED</name>
<evidence type="ECO:0000256" key="2">
    <source>
        <dbReference type="ARBA" id="ARBA00007165"/>
    </source>
</evidence>
<feature type="transmembrane region" description="Helical" evidence="6">
    <location>
        <begin position="12"/>
        <end position="35"/>
    </location>
</feature>
<dbReference type="PANTHER" id="PTHR23427:SF2">
    <property type="entry name" value="SURFEIT LOCUS PROTEIN 1"/>
    <property type="match status" value="1"/>
</dbReference>
<proteinExistence type="inferred from homology"/>
<sequence length="254" mass="28463">MKSSIASVRQRFRPGIAPTLVVLMLLPLMIGLGFWQLSRGQEKQQLVDNYAQRRAAEPIGSEQLETSADPAFRRVHLRGTFDAEHSVLLDNRMRDGKAGVELLQPFHDQASGLWVLLNRGWLPWPDRRTPPAFATPDQPVNLVAWVYVAPGETFQLQGDPATVQWPRLLTALHPVALWTELGRSGFAFELRAEAGPGTYDTTWPVVAMGPEKHLGYAVQWFAMSLALLALYLYLGLHNAKEQRHGSRHESTQPV</sequence>
<comment type="similarity">
    <text evidence="2 6">Belongs to the SURF1 family.</text>
</comment>
<protein>
    <recommendedName>
        <fullName evidence="6">SURF1-like protein</fullName>
    </recommendedName>
</protein>
<keyword evidence="8" id="KW-1185">Reference proteome</keyword>
<evidence type="ECO:0000256" key="4">
    <source>
        <dbReference type="ARBA" id="ARBA00022989"/>
    </source>
</evidence>
<dbReference type="PANTHER" id="PTHR23427">
    <property type="entry name" value="SURFEIT LOCUS PROTEIN"/>
    <property type="match status" value="1"/>
</dbReference>